<dbReference type="GO" id="GO:0009820">
    <property type="term" value="P:alkaloid metabolic process"/>
    <property type="evidence" value="ECO:0007669"/>
    <property type="project" value="UniProtKB-KW"/>
</dbReference>
<dbReference type="InterPro" id="IPR029063">
    <property type="entry name" value="SAM-dependent_MTases_sf"/>
</dbReference>
<dbReference type="GO" id="GO:0032259">
    <property type="term" value="P:methylation"/>
    <property type="evidence" value="ECO:0007669"/>
    <property type="project" value="UniProtKB-KW"/>
</dbReference>
<sequence length="140" mass="15531">GAHRLQRYPNIRFQVADAQAADFEPECFDAILCSNGLLYMADVPGAVSSWASWLRPGGKLCFNTPQAHRMSEIAPLSAWSYASYHLLLASQASSWKYTEPFLKAAQAEGLWLEDPAKVIGDHASLYRVLRAAGFLEEQVQ</sequence>
<feature type="domain" description="Methyltransferase type 11" evidence="1">
    <location>
        <begin position="5"/>
        <end position="62"/>
    </location>
</feature>
<feature type="non-terminal residue" evidence="2">
    <location>
        <position position="1"/>
    </location>
</feature>
<keyword evidence="3" id="KW-1185">Reference proteome</keyword>
<keyword evidence="2" id="KW-0489">Methyltransferase</keyword>
<evidence type="ECO:0000313" key="3">
    <source>
        <dbReference type="Proteomes" id="UP000594638"/>
    </source>
</evidence>
<keyword evidence="2" id="KW-0808">Transferase</keyword>
<accession>A0A8S0TH99</accession>
<name>A0A8S0TH99_OLEEU</name>
<dbReference type="OrthoDB" id="530876at2759"/>
<dbReference type="Gramene" id="OE9A042604T1">
    <property type="protein sequence ID" value="OE9A042604C1"/>
    <property type="gene ID" value="OE9A042604"/>
</dbReference>
<evidence type="ECO:0000259" key="1">
    <source>
        <dbReference type="Pfam" id="PF08241"/>
    </source>
</evidence>
<dbReference type="Pfam" id="PF08241">
    <property type="entry name" value="Methyltransf_11"/>
    <property type="match status" value="1"/>
</dbReference>
<gene>
    <name evidence="2" type="ORF">OLEA9_A042604</name>
</gene>
<dbReference type="Proteomes" id="UP000594638">
    <property type="component" value="Unassembled WGS sequence"/>
</dbReference>
<dbReference type="SUPFAM" id="SSF53335">
    <property type="entry name" value="S-adenosyl-L-methionine-dependent methyltransferases"/>
    <property type="match status" value="1"/>
</dbReference>
<dbReference type="GO" id="GO:0008757">
    <property type="term" value="F:S-adenosylmethionine-dependent methyltransferase activity"/>
    <property type="evidence" value="ECO:0007669"/>
    <property type="project" value="InterPro"/>
</dbReference>
<organism evidence="2 3">
    <name type="scientific">Olea europaea subsp. europaea</name>
    <dbReference type="NCBI Taxonomy" id="158383"/>
    <lineage>
        <taxon>Eukaryota</taxon>
        <taxon>Viridiplantae</taxon>
        <taxon>Streptophyta</taxon>
        <taxon>Embryophyta</taxon>
        <taxon>Tracheophyta</taxon>
        <taxon>Spermatophyta</taxon>
        <taxon>Magnoliopsida</taxon>
        <taxon>eudicotyledons</taxon>
        <taxon>Gunneridae</taxon>
        <taxon>Pentapetalae</taxon>
        <taxon>asterids</taxon>
        <taxon>lamiids</taxon>
        <taxon>Lamiales</taxon>
        <taxon>Oleaceae</taxon>
        <taxon>Oleeae</taxon>
        <taxon>Olea</taxon>
    </lineage>
</organism>
<proteinExistence type="predicted"/>
<dbReference type="EMBL" id="CACTIH010007076">
    <property type="protein sequence ID" value="CAA3004964.1"/>
    <property type="molecule type" value="Genomic_DNA"/>
</dbReference>
<dbReference type="Gene3D" id="3.40.50.150">
    <property type="entry name" value="Vaccinia Virus protein VP39"/>
    <property type="match status" value="1"/>
</dbReference>
<dbReference type="InterPro" id="IPR013216">
    <property type="entry name" value="Methyltransf_11"/>
</dbReference>
<dbReference type="AlphaFoldDB" id="A0A8S0TH99"/>
<dbReference type="CDD" id="cd02440">
    <property type="entry name" value="AdoMet_MTases"/>
    <property type="match status" value="1"/>
</dbReference>
<protein>
    <submittedName>
        <fullName evidence="2">Methyltransferase domain-containing</fullName>
    </submittedName>
</protein>
<feature type="non-terminal residue" evidence="2">
    <location>
        <position position="140"/>
    </location>
</feature>
<reference evidence="2 3" key="1">
    <citation type="submission" date="2019-12" db="EMBL/GenBank/DDBJ databases">
        <authorList>
            <person name="Alioto T."/>
            <person name="Alioto T."/>
            <person name="Gomez Garrido J."/>
        </authorList>
    </citation>
    <scope>NUCLEOTIDE SEQUENCE [LARGE SCALE GENOMIC DNA]</scope>
</reference>
<comment type="caution">
    <text evidence="2">The sequence shown here is derived from an EMBL/GenBank/DDBJ whole genome shotgun (WGS) entry which is preliminary data.</text>
</comment>
<evidence type="ECO:0000313" key="2">
    <source>
        <dbReference type="EMBL" id="CAA3004964.1"/>
    </source>
</evidence>